<keyword evidence="1" id="KW-0472">Membrane</keyword>
<dbReference type="OrthoDB" id="6565588at2"/>
<sequence>MNFVTSEALISAMMSLIVISLINFVNQFFSYIVDLVVKFHQRNNAANLASQPIKFFVDNQTMLKRVATLIWFFGSGLMLYGIWLGG</sequence>
<proteinExistence type="predicted"/>
<keyword evidence="3" id="KW-1185">Reference proteome</keyword>
<feature type="transmembrane region" description="Helical" evidence="1">
    <location>
        <begin position="66"/>
        <end position="85"/>
    </location>
</feature>
<gene>
    <name evidence="2" type="ORF">EZ449_05780</name>
</gene>
<dbReference type="AlphaFoldDB" id="A0A4R0P371"/>
<keyword evidence="1" id="KW-0812">Transmembrane</keyword>
<keyword evidence="1" id="KW-1133">Transmembrane helix</keyword>
<feature type="transmembrane region" description="Helical" evidence="1">
    <location>
        <begin position="12"/>
        <end position="33"/>
    </location>
</feature>
<evidence type="ECO:0000313" key="2">
    <source>
        <dbReference type="EMBL" id="TCD11009.1"/>
    </source>
</evidence>
<comment type="caution">
    <text evidence="2">The sequence shown here is derived from an EMBL/GenBank/DDBJ whole genome shotgun (WGS) entry which is preliminary data.</text>
</comment>
<dbReference type="Proteomes" id="UP000291485">
    <property type="component" value="Unassembled WGS sequence"/>
</dbReference>
<evidence type="ECO:0000256" key="1">
    <source>
        <dbReference type="SAM" id="Phobius"/>
    </source>
</evidence>
<reference evidence="2 3" key="1">
    <citation type="submission" date="2019-02" db="EMBL/GenBank/DDBJ databases">
        <title>Pedobacter sp. RP-3-11 sp. nov., isolated from Arctic soil.</title>
        <authorList>
            <person name="Dahal R.H."/>
        </authorList>
    </citation>
    <scope>NUCLEOTIDE SEQUENCE [LARGE SCALE GENOMIC DNA]</scope>
    <source>
        <strain evidence="2 3">RP-3-11</strain>
    </source>
</reference>
<accession>A0A4R0P371</accession>
<protein>
    <submittedName>
        <fullName evidence="2">Uncharacterized protein</fullName>
    </submittedName>
</protein>
<dbReference type="RefSeq" id="WP_131557029.1">
    <property type="nucleotide sequence ID" value="NZ_SJSN01000004.1"/>
</dbReference>
<organism evidence="2 3">
    <name type="scientific">Pedobacter frigidisoli</name>
    <dbReference type="NCBI Taxonomy" id="2530455"/>
    <lineage>
        <taxon>Bacteria</taxon>
        <taxon>Pseudomonadati</taxon>
        <taxon>Bacteroidota</taxon>
        <taxon>Sphingobacteriia</taxon>
        <taxon>Sphingobacteriales</taxon>
        <taxon>Sphingobacteriaceae</taxon>
        <taxon>Pedobacter</taxon>
    </lineage>
</organism>
<dbReference type="EMBL" id="SJSN01000004">
    <property type="protein sequence ID" value="TCD11009.1"/>
    <property type="molecule type" value="Genomic_DNA"/>
</dbReference>
<name>A0A4R0P371_9SPHI</name>
<evidence type="ECO:0000313" key="3">
    <source>
        <dbReference type="Proteomes" id="UP000291485"/>
    </source>
</evidence>